<organism evidence="3 4">
    <name type="scientific">Chitinophaga terrae</name>
    <name type="common">ex Kim and Jung 2007</name>
    <dbReference type="NCBI Taxonomy" id="408074"/>
    <lineage>
        <taxon>Bacteria</taxon>
        <taxon>Pseudomonadati</taxon>
        <taxon>Bacteroidota</taxon>
        <taxon>Chitinophagia</taxon>
        <taxon>Chitinophagales</taxon>
        <taxon>Chitinophagaceae</taxon>
        <taxon>Chitinophaga</taxon>
    </lineage>
</organism>
<dbReference type="Proteomes" id="UP000199656">
    <property type="component" value="Unassembled WGS sequence"/>
</dbReference>
<dbReference type="InterPro" id="IPR029057">
    <property type="entry name" value="PRTase-like"/>
</dbReference>
<dbReference type="Pfam" id="PF00156">
    <property type="entry name" value="Pribosyltran"/>
    <property type="match status" value="1"/>
</dbReference>
<comment type="similarity">
    <text evidence="1">Belongs to the ComF/GntX family.</text>
</comment>
<reference evidence="4" key="1">
    <citation type="submission" date="2016-10" db="EMBL/GenBank/DDBJ databases">
        <authorList>
            <person name="Varghese N."/>
            <person name="Submissions S."/>
        </authorList>
    </citation>
    <scope>NUCLEOTIDE SEQUENCE [LARGE SCALE GENOMIC DNA]</scope>
    <source>
        <strain evidence="4">DSM 23920</strain>
    </source>
</reference>
<dbReference type="CDD" id="cd06223">
    <property type="entry name" value="PRTases_typeI"/>
    <property type="match status" value="1"/>
</dbReference>
<feature type="domain" description="Phosphoribosyltransferase" evidence="2">
    <location>
        <begin position="165"/>
        <end position="223"/>
    </location>
</feature>
<sequence>MLTRLLTPLVQLFYPHCCEVCGAELPAAATLLCFRCIEALPRTGFEQFTENPVSRLFTGRVNTGHAFAVYYYHHTSALRQLIHLFKYKKRQDVALWMGRQMGLVLSQTTWAEEIDMLAPVPLFSRREKERGYNQSALLCKGIAEVIKKPVDNQLILRRQFTSTQTRKSRAERWQNVADIFTVNSSLKDKHILLVDDVITTGATTEACANALLTQEARVSICALAFTWH</sequence>
<evidence type="ECO:0000313" key="3">
    <source>
        <dbReference type="EMBL" id="SEB09305.1"/>
    </source>
</evidence>
<evidence type="ECO:0000259" key="2">
    <source>
        <dbReference type="Pfam" id="PF00156"/>
    </source>
</evidence>
<proteinExistence type="inferred from homology"/>
<gene>
    <name evidence="3" type="ORF">SAMN05660909_05386</name>
</gene>
<dbReference type="PANTHER" id="PTHR47505:SF1">
    <property type="entry name" value="DNA UTILIZATION PROTEIN YHGH"/>
    <property type="match status" value="1"/>
</dbReference>
<dbReference type="OrthoDB" id="9779910at2"/>
<keyword evidence="4" id="KW-1185">Reference proteome</keyword>
<dbReference type="RefSeq" id="WP_089765924.1">
    <property type="nucleotide sequence ID" value="NZ_BKAT01000064.1"/>
</dbReference>
<dbReference type="SUPFAM" id="SSF53271">
    <property type="entry name" value="PRTase-like"/>
    <property type="match status" value="1"/>
</dbReference>
<accession>A0A1H4GI68</accession>
<dbReference type="InterPro" id="IPR000836">
    <property type="entry name" value="PRTase_dom"/>
</dbReference>
<dbReference type="STRING" id="408074.SAMN05660909_05386"/>
<evidence type="ECO:0000313" key="4">
    <source>
        <dbReference type="Proteomes" id="UP000199656"/>
    </source>
</evidence>
<protein>
    <submittedName>
        <fullName evidence="3">ComF family protein</fullName>
    </submittedName>
</protein>
<evidence type="ECO:0000256" key="1">
    <source>
        <dbReference type="ARBA" id="ARBA00008007"/>
    </source>
</evidence>
<dbReference type="InterPro" id="IPR051910">
    <property type="entry name" value="ComF/GntX_DNA_util-trans"/>
</dbReference>
<dbReference type="AlphaFoldDB" id="A0A1H4GI68"/>
<dbReference type="Gene3D" id="3.40.50.2020">
    <property type="match status" value="1"/>
</dbReference>
<dbReference type="EMBL" id="FNRL01000041">
    <property type="protein sequence ID" value="SEB09305.1"/>
    <property type="molecule type" value="Genomic_DNA"/>
</dbReference>
<dbReference type="PANTHER" id="PTHR47505">
    <property type="entry name" value="DNA UTILIZATION PROTEIN YHGH"/>
    <property type="match status" value="1"/>
</dbReference>
<name>A0A1H4GI68_9BACT</name>